<dbReference type="Pfam" id="PF25325">
    <property type="entry name" value="EF-hand_EFHB_C"/>
    <property type="match status" value="1"/>
</dbReference>
<dbReference type="EMBL" id="JTDY01001559">
    <property type="protein sequence ID" value="KOB73528.1"/>
    <property type="molecule type" value="Genomic_DNA"/>
</dbReference>
<comment type="caution">
    <text evidence="2">The sequence shown here is derived from an EMBL/GenBank/DDBJ whole genome shotgun (WGS) entry which is preliminary data.</text>
</comment>
<dbReference type="AlphaFoldDB" id="A0A0L7LDD8"/>
<evidence type="ECO:0000313" key="3">
    <source>
        <dbReference type="Proteomes" id="UP000037510"/>
    </source>
</evidence>
<sequence length="515" mass="58487">MGGKGNKGMFTERDPKICAAGVPSSQPEIRFEDLSKHYGLQDEVDALVCDSIVPPPKPHILPPLRQRPPLDMRYAGPFSEATQLLNPPVKTKFQTLVEDFKDTTYTSYWKKPVGSLPDQVPTLPEGLDIGRTTTGMKTPYHGRLYDVVMPIHPVPDKTPAAKSPGYQKNRNYCRESYNPGIIFGQKTPADRRGRYVKCCLTNDRITLGKLNAPMLTRQADLQNNTKGRLGLPLAPNNNISNVPPGYSFGILSTPDNLPECLTTCEINPKRQHFKKCLSHLNTLRKCLKKRFEGTFFNGLYLSLKYYDKSKSGWLPKETVYKYCSTKYIRFDATLIEPILACWNAFDGRQIEYKTLVLMLNHTEPTPELPKVWDVPDDCIDFRTTYSEMVKPGQEIGSKSMAGLPSGRYFDMDYPVTPAGCCRADRSYLPEESDAKSCLLPSLFTNFGLSHRDMYATHPPEYIRNIFEAASKEKLSDEMFETIWREATNYHSRGRVCCETFRRALCKVNEHKLLTI</sequence>
<feature type="domain" description="EFHB C-terminal EF-hand" evidence="1">
    <location>
        <begin position="435"/>
        <end position="509"/>
    </location>
</feature>
<name>A0A0L7LDD8_OPEBR</name>
<proteinExistence type="predicted"/>
<dbReference type="Proteomes" id="UP000037510">
    <property type="component" value="Unassembled WGS sequence"/>
</dbReference>
<accession>A0A0L7LDD8</accession>
<evidence type="ECO:0000313" key="2">
    <source>
        <dbReference type="EMBL" id="KOB73528.1"/>
    </source>
</evidence>
<reference evidence="2 3" key="1">
    <citation type="journal article" date="2015" name="Genome Biol. Evol.">
        <title>The genome of winter moth (Operophtera brumata) provides a genomic perspective on sexual dimorphism and phenology.</title>
        <authorList>
            <person name="Derks M.F."/>
            <person name="Smit S."/>
            <person name="Salis L."/>
            <person name="Schijlen E."/>
            <person name="Bossers A."/>
            <person name="Mateman C."/>
            <person name="Pijl A.S."/>
            <person name="de Ridder D."/>
            <person name="Groenen M.A."/>
            <person name="Visser M.E."/>
            <person name="Megens H.J."/>
        </authorList>
    </citation>
    <scope>NUCLEOTIDE SEQUENCE [LARGE SCALE GENOMIC DNA]</scope>
    <source>
        <strain evidence="2">WM2013NL</strain>
        <tissue evidence="2">Head and thorax</tissue>
    </source>
</reference>
<dbReference type="InterPro" id="IPR057428">
    <property type="entry name" value="EFHB_EF-hand_C"/>
</dbReference>
<organism evidence="2 3">
    <name type="scientific">Operophtera brumata</name>
    <name type="common">Winter moth</name>
    <name type="synonym">Phalaena brumata</name>
    <dbReference type="NCBI Taxonomy" id="104452"/>
    <lineage>
        <taxon>Eukaryota</taxon>
        <taxon>Metazoa</taxon>
        <taxon>Ecdysozoa</taxon>
        <taxon>Arthropoda</taxon>
        <taxon>Hexapoda</taxon>
        <taxon>Insecta</taxon>
        <taxon>Pterygota</taxon>
        <taxon>Neoptera</taxon>
        <taxon>Endopterygota</taxon>
        <taxon>Lepidoptera</taxon>
        <taxon>Glossata</taxon>
        <taxon>Ditrysia</taxon>
        <taxon>Geometroidea</taxon>
        <taxon>Geometridae</taxon>
        <taxon>Larentiinae</taxon>
        <taxon>Operophtera</taxon>
    </lineage>
</organism>
<keyword evidence="3" id="KW-1185">Reference proteome</keyword>
<gene>
    <name evidence="2" type="ORF">OBRU01_10614</name>
</gene>
<evidence type="ECO:0000259" key="1">
    <source>
        <dbReference type="Pfam" id="PF25325"/>
    </source>
</evidence>
<dbReference type="STRING" id="104452.A0A0L7LDD8"/>
<protein>
    <recommendedName>
        <fullName evidence="1">EFHB C-terminal EF-hand domain-containing protein</fullName>
    </recommendedName>
</protein>